<protein>
    <submittedName>
        <fullName evidence="1">Uncharacterized protein</fullName>
    </submittedName>
</protein>
<evidence type="ECO:0000313" key="1">
    <source>
        <dbReference type="EMBL" id="GJN01476.1"/>
    </source>
</evidence>
<proteinExistence type="predicted"/>
<reference evidence="1" key="2">
    <citation type="submission" date="2021-12" db="EMBL/GenBank/DDBJ databases">
        <title>Resequencing data analysis of finger millet.</title>
        <authorList>
            <person name="Hatakeyama M."/>
            <person name="Aluri S."/>
            <person name="Balachadran M.T."/>
            <person name="Sivarajan S.R."/>
            <person name="Poveda L."/>
            <person name="Shimizu-Inatsugi R."/>
            <person name="Schlapbach R."/>
            <person name="Sreeman S.M."/>
            <person name="Shimizu K.K."/>
        </authorList>
    </citation>
    <scope>NUCLEOTIDE SEQUENCE</scope>
</reference>
<reference evidence="1" key="1">
    <citation type="journal article" date="2018" name="DNA Res.">
        <title>Multiple hybrid de novo genome assembly of finger millet, an orphan allotetraploid crop.</title>
        <authorList>
            <person name="Hatakeyama M."/>
            <person name="Aluri S."/>
            <person name="Balachadran M.T."/>
            <person name="Sivarajan S.R."/>
            <person name="Patrignani A."/>
            <person name="Gruter S."/>
            <person name="Poveda L."/>
            <person name="Shimizu-Inatsugi R."/>
            <person name="Baeten J."/>
            <person name="Francoijs K.J."/>
            <person name="Nataraja K.N."/>
            <person name="Reddy Y.A.N."/>
            <person name="Phadnis S."/>
            <person name="Ravikumar R.L."/>
            <person name="Schlapbach R."/>
            <person name="Sreeman S.M."/>
            <person name="Shimizu K.K."/>
        </authorList>
    </citation>
    <scope>NUCLEOTIDE SEQUENCE</scope>
</reference>
<accession>A0AAV5CTS8</accession>
<dbReference type="Proteomes" id="UP001054889">
    <property type="component" value="Unassembled WGS sequence"/>
</dbReference>
<name>A0AAV5CTS8_ELECO</name>
<comment type="caution">
    <text evidence="1">The sequence shown here is derived from an EMBL/GenBank/DDBJ whole genome shotgun (WGS) entry which is preliminary data.</text>
</comment>
<dbReference type="AlphaFoldDB" id="A0AAV5CTS8"/>
<evidence type="ECO:0000313" key="2">
    <source>
        <dbReference type="Proteomes" id="UP001054889"/>
    </source>
</evidence>
<keyword evidence="2" id="KW-1185">Reference proteome</keyword>
<gene>
    <name evidence="1" type="primary">ga18745</name>
    <name evidence="1" type="ORF">PR202_ga18745</name>
</gene>
<dbReference type="EMBL" id="BQKI01000009">
    <property type="protein sequence ID" value="GJN01476.1"/>
    <property type="molecule type" value="Genomic_DNA"/>
</dbReference>
<sequence>MGALAASIASHVVPSGLLSAGLATLANPGEIIRKASRLEDELKELLRVHGGRAAAEQQQAGGQQTTKERFLHAYERLKSELLNDTAFNFDFTDETRQWVAKQQR</sequence>
<organism evidence="1 2">
    <name type="scientific">Eleusine coracana subsp. coracana</name>
    <dbReference type="NCBI Taxonomy" id="191504"/>
    <lineage>
        <taxon>Eukaryota</taxon>
        <taxon>Viridiplantae</taxon>
        <taxon>Streptophyta</taxon>
        <taxon>Embryophyta</taxon>
        <taxon>Tracheophyta</taxon>
        <taxon>Spermatophyta</taxon>
        <taxon>Magnoliopsida</taxon>
        <taxon>Liliopsida</taxon>
        <taxon>Poales</taxon>
        <taxon>Poaceae</taxon>
        <taxon>PACMAD clade</taxon>
        <taxon>Chloridoideae</taxon>
        <taxon>Cynodonteae</taxon>
        <taxon>Eleusininae</taxon>
        <taxon>Eleusine</taxon>
    </lineage>
</organism>